<comment type="caution">
    <text evidence="4">The sequence shown here is derived from an EMBL/GenBank/DDBJ whole genome shotgun (WGS) entry which is preliminary data.</text>
</comment>
<dbReference type="SUPFAM" id="SSF51735">
    <property type="entry name" value="NAD(P)-binding Rossmann-fold domains"/>
    <property type="match status" value="1"/>
</dbReference>
<dbReference type="Proteomes" id="UP000177107">
    <property type="component" value="Unassembled WGS sequence"/>
</dbReference>
<dbReference type="EMBL" id="MFLM01000021">
    <property type="protein sequence ID" value="OGG67838.1"/>
    <property type="molecule type" value="Genomic_DNA"/>
</dbReference>
<dbReference type="Gene3D" id="3.40.50.720">
    <property type="entry name" value="NAD(P)-binding Rossmann-like Domain"/>
    <property type="match status" value="2"/>
</dbReference>
<dbReference type="Pfam" id="PF00984">
    <property type="entry name" value="UDPG_MGDP_dh"/>
    <property type="match status" value="1"/>
</dbReference>
<dbReference type="STRING" id="1798499.A3C95_02065"/>
<reference evidence="4 5" key="1">
    <citation type="journal article" date="2016" name="Nat. Commun.">
        <title>Thousands of microbial genomes shed light on interconnected biogeochemical processes in an aquifer system.</title>
        <authorList>
            <person name="Anantharaman K."/>
            <person name="Brown C.T."/>
            <person name="Hug L.A."/>
            <person name="Sharon I."/>
            <person name="Castelle C.J."/>
            <person name="Probst A.J."/>
            <person name="Thomas B.C."/>
            <person name="Singh A."/>
            <person name="Wilkins M.J."/>
            <person name="Karaoz U."/>
            <person name="Brodie E.L."/>
            <person name="Williams K.H."/>
            <person name="Hubbard S.S."/>
            <person name="Banfield J.F."/>
        </authorList>
    </citation>
    <scope>NUCLEOTIDE SEQUENCE [LARGE SCALE GENOMIC DNA]</scope>
</reference>
<dbReference type="PANTHER" id="PTHR43750">
    <property type="entry name" value="UDP-GLUCOSE 6-DEHYDROGENASE TUAD"/>
    <property type="match status" value="1"/>
</dbReference>
<gene>
    <name evidence="4" type="ORF">A3C95_02065</name>
</gene>
<dbReference type="GO" id="GO:0016616">
    <property type="term" value="F:oxidoreductase activity, acting on the CH-OH group of donors, NAD or NADP as acceptor"/>
    <property type="evidence" value="ECO:0007669"/>
    <property type="project" value="InterPro"/>
</dbReference>
<dbReference type="InterPro" id="IPR036291">
    <property type="entry name" value="NAD(P)-bd_dom_sf"/>
</dbReference>
<dbReference type="PANTHER" id="PTHR43750:SF3">
    <property type="entry name" value="UDP-GLUCOSE 6-DEHYDROGENASE TUAD"/>
    <property type="match status" value="1"/>
</dbReference>
<evidence type="ECO:0000313" key="4">
    <source>
        <dbReference type="EMBL" id="OGG67838.1"/>
    </source>
</evidence>
<evidence type="ECO:0000256" key="1">
    <source>
        <dbReference type="ARBA" id="ARBA00006601"/>
    </source>
</evidence>
<dbReference type="InterPro" id="IPR014026">
    <property type="entry name" value="UDP-Glc/GDP-Man_DH_dimer"/>
</dbReference>
<feature type="domain" description="UDP-glucose/GDP-mannose dehydrogenase N-terminal" evidence="3">
    <location>
        <begin position="39"/>
        <end position="134"/>
    </location>
</feature>
<dbReference type="Pfam" id="PF03721">
    <property type="entry name" value="UDPG_MGDP_dh_N"/>
    <property type="match status" value="1"/>
</dbReference>
<feature type="domain" description="UDP-glucose/GDP-mannose dehydrogenase dimerisation" evidence="2">
    <location>
        <begin position="159"/>
        <end position="256"/>
    </location>
</feature>
<protein>
    <recommendedName>
        <fullName evidence="6">UDP-glucose/GDP-mannose dehydrogenase dimerisation domain-containing protein</fullName>
    </recommendedName>
</protein>
<accession>A0A1F6E2E9</accession>
<evidence type="ECO:0000259" key="2">
    <source>
        <dbReference type="Pfam" id="PF00984"/>
    </source>
</evidence>
<proteinExistence type="inferred from homology"/>
<dbReference type="SUPFAM" id="SSF48179">
    <property type="entry name" value="6-phosphogluconate dehydrogenase C-terminal domain-like"/>
    <property type="match status" value="1"/>
</dbReference>
<evidence type="ECO:0000259" key="3">
    <source>
        <dbReference type="Pfam" id="PF03721"/>
    </source>
</evidence>
<dbReference type="InterPro" id="IPR001732">
    <property type="entry name" value="UDP-Glc/GDP-Man_DH_N"/>
</dbReference>
<dbReference type="Gene3D" id="1.20.5.100">
    <property type="entry name" value="Cytochrome c1, transmembrane anchor, C-terminal"/>
    <property type="match status" value="1"/>
</dbReference>
<evidence type="ECO:0008006" key="6">
    <source>
        <dbReference type="Google" id="ProtNLM"/>
    </source>
</evidence>
<comment type="similarity">
    <text evidence="1">Belongs to the UDP-glucose/GDP-mannose dehydrogenase family.</text>
</comment>
<name>A0A1F6E2E9_9BACT</name>
<dbReference type="InterPro" id="IPR008927">
    <property type="entry name" value="6-PGluconate_DH-like_C_sf"/>
</dbReference>
<sequence length="288" mass="32284">MKIGFIGQGWVGKHYANDFERRGYRVVRYGLEKRYAKNREVIRSCDIVFIAVPTPTTPKGFDDSAVRAVLPLVGNGKIAVIKSTLLPGTTERLQKAFPHCFVLHSPEFLAEATAAFDAAHPNRNLIGIPKMSARYRAKARRVLAVLPNAPYQKVMRARDAEFVKYAGNCFLFTKVVFMNLLYDLIVTRGADWRSVRDAFINDPRIGASHTNPLHKTGRGAGGHCFIKDFEAFHRLYKGLGRDRLGVTVLEALKEKNLALLIASGKDLELLRSVYGPSITRGRGREKKR</sequence>
<dbReference type="GO" id="GO:0051287">
    <property type="term" value="F:NAD binding"/>
    <property type="evidence" value="ECO:0007669"/>
    <property type="project" value="InterPro"/>
</dbReference>
<organism evidence="4 5">
    <name type="scientific">Candidatus Kaiserbacteria bacterium RIFCSPHIGHO2_02_FULL_56_30</name>
    <dbReference type="NCBI Taxonomy" id="1798499"/>
    <lineage>
        <taxon>Bacteria</taxon>
        <taxon>Candidatus Kaiseribacteriota</taxon>
    </lineage>
</organism>
<dbReference type="AlphaFoldDB" id="A0A1F6E2E9"/>
<evidence type="ECO:0000313" key="5">
    <source>
        <dbReference type="Proteomes" id="UP000177107"/>
    </source>
</evidence>